<evidence type="ECO:0000313" key="2">
    <source>
        <dbReference type="Proteomes" id="UP001157502"/>
    </source>
</evidence>
<gene>
    <name evidence="1" type="ORF">DPEC_G00304950</name>
</gene>
<sequence length="85" mass="9152">MKLDLQTVLRGAEAIYLQLACCKELPVKVQEVIGLWVPTSSEETSPESESHETQHLLSQSHTAATTTGQSNNGNSTAARPPVTHP</sequence>
<protein>
    <submittedName>
        <fullName evidence="1">Uncharacterized protein</fullName>
    </submittedName>
</protein>
<organism evidence="1 2">
    <name type="scientific">Dallia pectoralis</name>
    <name type="common">Alaska blackfish</name>
    <dbReference type="NCBI Taxonomy" id="75939"/>
    <lineage>
        <taxon>Eukaryota</taxon>
        <taxon>Metazoa</taxon>
        <taxon>Chordata</taxon>
        <taxon>Craniata</taxon>
        <taxon>Vertebrata</taxon>
        <taxon>Euteleostomi</taxon>
        <taxon>Actinopterygii</taxon>
        <taxon>Neopterygii</taxon>
        <taxon>Teleostei</taxon>
        <taxon>Protacanthopterygii</taxon>
        <taxon>Esociformes</taxon>
        <taxon>Umbridae</taxon>
        <taxon>Dallia</taxon>
    </lineage>
</organism>
<comment type="caution">
    <text evidence="1">The sequence shown here is derived from an EMBL/GenBank/DDBJ whole genome shotgun (WGS) entry which is preliminary data.</text>
</comment>
<name>A0ACC2FDV7_DALPE</name>
<proteinExistence type="predicted"/>
<dbReference type="EMBL" id="CM055756">
    <property type="protein sequence ID" value="KAJ7989477.1"/>
    <property type="molecule type" value="Genomic_DNA"/>
</dbReference>
<evidence type="ECO:0000313" key="1">
    <source>
        <dbReference type="EMBL" id="KAJ7989477.1"/>
    </source>
</evidence>
<keyword evidence="2" id="KW-1185">Reference proteome</keyword>
<dbReference type="Proteomes" id="UP001157502">
    <property type="component" value="Chromosome 29"/>
</dbReference>
<accession>A0ACC2FDV7</accession>
<reference evidence="1" key="1">
    <citation type="submission" date="2021-05" db="EMBL/GenBank/DDBJ databases">
        <authorList>
            <person name="Pan Q."/>
            <person name="Jouanno E."/>
            <person name="Zahm M."/>
            <person name="Klopp C."/>
            <person name="Cabau C."/>
            <person name="Louis A."/>
            <person name="Berthelot C."/>
            <person name="Parey E."/>
            <person name="Roest Crollius H."/>
            <person name="Montfort J."/>
            <person name="Robinson-Rechavi M."/>
            <person name="Bouchez O."/>
            <person name="Lampietro C."/>
            <person name="Lopez Roques C."/>
            <person name="Donnadieu C."/>
            <person name="Postlethwait J."/>
            <person name="Bobe J."/>
            <person name="Dillon D."/>
            <person name="Chandos A."/>
            <person name="von Hippel F."/>
            <person name="Guiguen Y."/>
        </authorList>
    </citation>
    <scope>NUCLEOTIDE SEQUENCE</scope>
    <source>
        <strain evidence="1">YG-Jan2019</strain>
    </source>
</reference>